<dbReference type="Proteomes" id="UP000280708">
    <property type="component" value="Chromosome"/>
</dbReference>
<evidence type="ECO:0000313" key="7">
    <source>
        <dbReference type="Proteomes" id="UP000280708"/>
    </source>
</evidence>
<dbReference type="SUPFAM" id="SSF53448">
    <property type="entry name" value="Nucleotide-diphospho-sugar transferases"/>
    <property type="match status" value="1"/>
</dbReference>
<feature type="transmembrane region" description="Helical" evidence="5">
    <location>
        <begin position="135"/>
        <end position="155"/>
    </location>
</feature>
<reference evidence="6 7" key="1">
    <citation type="submission" date="2018-10" db="EMBL/GenBank/DDBJ databases">
        <title>Characterization and genome analysis of a novel bacterium Sphingobium yanoikuyae SJTF8 capable of degrading PAHs.</title>
        <authorList>
            <person name="Yin C."/>
            <person name="Xiong W."/>
            <person name="Liang R."/>
        </authorList>
    </citation>
    <scope>NUCLEOTIDE SEQUENCE [LARGE SCALE GENOMIC DNA]</scope>
    <source>
        <strain evidence="6 7">SJTF8</strain>
    </source>
</reference>
<dbReference type="GO" id="GO:0016757">
    <property type="term" value="F:glycosyltransferase activity"/>
    <property type="evidence" value="ECO:0007669"/>
    <property type="project" value="UniProtKB-KW"/>
</dbReference>
<dbReference type="PANTHER" id="PTHR43630">
    <property type="entry name" value="POLY-BETA-1,6-N-ACETYL-D-GLUCOSAMINE SYNTHASE"/>
    <property type="match status" value="1"/>
</dbReference>
<dbReference type="EMBL" id="CP033230">
    <property type="protein sequence ID" value="AYO80388.1"/>
    <property type="molecule type" value="Genomic_DNA"/>
</dbReference>
<evidence type="ECO:0000256" key="3">
    <source>
        <dbReference type="ARBA" id="ARBA00022679"/>
    </source>
</evidence>
<evidence type="ECO:0000313" key="6">
    <source>
        <dbReference type="EMBL" id="AYO80388.1"/>
    </source>
</evidence>
<keyword evidence="5" id="KW-0812">Transmembrane</keyword>
<feature type="compositionally biased region" description="Pro residues" evidence="4">
    <location>
        <begin position="603"/>
        <end position="623"/>
    </location>
</feature>
<dbReference type="Gene3D" id="3.90.550.10">
    <property type="entry name" value="Spore Coat Polysaccharide Biosynthesis Protein SpsA, Chain A"/>
    <property type="match status" value="1"/>
</dbReference>
<dbReference type="InterPro" id="IPR029044">
    <property type="entry name" value="Nucleotide-diphossugar_trans"/>
</dbReference>
<evidence type="ECO:0000256" key="4">
    <source>
        <dbReference type="SAM" id="MobiDB-lite"/>
    </source>
</evidence>
<feature type="transmembrane region" description="Helical" evidence="5">
    <location>
        <begin position="71"/>
        <end position="95"/>
    </location>
</feature>
<evidence type="ECO:0000256" key="1">
    <source>
        <dbReference type="ARBA" id="ARBA00006739"/>
    </source>
</evidence>
<keyword evidence="5" id="KW-1133">Transmembrane helix</keyword>
<evidence type="ECO:0000256" key="5">
    <source>
        <dbReference type="SAM" id="Phobius"/>
    </source>
</evidence>
<dbReference type="Pfam" id="PF13641">
    <property type="entry name" value="Glyco_tranf_2_3"/>
    <property type="match status" value="1"/>
</dbReference>
<dbReference type="CDD" id="cd06423">
    <property type="entry name" value="CESA_like"/>
    <property type="match status" value="1"/>
</dbReference>
<feature type="transmembrane region" description="Helical" evidence="5">
    <location>
        <begin position="208"/>
        <end position="232"/>
    </location>
</feature>
<gene>
    <name evidence="6" type="ORF">EBF16_28120</name>
</gene>
<feature type="transmembrane region" description="Helical" evidence="5">
    <location>
        <begin position="176"/>
        <end position="196"/>
    </location>
</feature>
<evidence type="ECO:0000256" key="2">
    <source>
        <dbReference type="ARBA" id="ARBA00022676"/>
    </source>
</evidence>
<protein>
    <submittedName>
        <fullName evidence="6">Glycosyltransferase family 2 protein</fullName>
    </submittedName>
</protein>
<feature type="transmembrane region" description="Helical" evidence="5">
    <location>
        <begin position="107"/>
        <end position="129"/>
    </location>
</feature>
<dbReference type="RefSeq" id="WP_037510248.1">
    <property type="nucleotide sequence ID" value="NZ_CAIGKD010000016.1"/>
</dbReference>
<name>A0A085K347_SPHYA</name>
<feature type="transmembrane region" description="Helical" evidence="5">
    <location>
        <begin position="33"/>
        <end position="51"/>
    </location>
</feature>
<dbReference type="PANTHER" id="PTHR43630:SF1">
    <property type="entry name" value="POLY-BETA-1,6-N-ACETYL-D-GLUCOSAMINE SYNTHASE"/>
    <property type="match status" value="1"/>
</dbReference>
<keyword evidence="2" id="KW-0328">Glycosyltransferase</keyword>
<feature type="transmembrane region" description="Helical" evidence="5">
    <location>
        <begin position="536"/>
        <end position="555"/>
    </location>
</feature>
<sequence>MPPPPDYDRTQANFQSTDSFAGGLARPVSMLRAPALLLTFTTIALFQLWLFELGYLDRFFRTHDYVFGPYLGFSAISIRTFIYSYFISFSLYAAGSVRARILLCLDLCLRYMALCTILDLGSVALFAYVGTPFSLAAIQIMAGLAGMAVFAFVIIRRGTMPAPVPVLRGPQPKGRALYRLAIAGTIAAIIAIWAAQQPILLFEEMRDISLLGGIGPGVILFVLLTFAQLYIVAVAERYRLSRPDFAAPVSVIVPAFNEQYVIGQTIQHIDRAAAHYGAEVELIVMDNGSVDGTADIARAVIDACSALKGRVVHVATPGKAHALNEGVLHARHPFIVRIDADTLVGEDNLTLAMQNFADPDAGAVGGVPLPPGGAIFDAGRLVEVIVKHGYYSPALSVMAGLVGIPGMFVIYRADALRRVGQFASGMNGEDTDISLRIAELGYRTLVDHRVSYVSEVPTSFAHLREQRLRWFRSVYHVSARAHSLISAPDFSIRGKLVLPYMLMNTARRAMMIPLVIFGLLELFITSRSIALPHWQAIVAVLVGSPMVAAAIAILANNRPRALLALPPYIFFRALRAWYTLESALTIPITSMSTRIQIGRDPWPQSPPPDPLPPPSPPSSPEVS</sequence>
<keyword evidence="3 6" id="KW-0808">Transferase</keyword>
<dbReference type="AlphaFoldDB" id="A0A085K347"/>
<proteinExistence type="inferred from homology"/>
<organism evidence="6 7">
    <name type="scientific">Sphingobium yanoikuyae</name>
    <name type="common">Sphingomonas yanoikuyae</name>
    <dbReference type="NCBI Taxonomy" id="13690"/>
    <lineage>
        <taxon>Bacteria</taxon>
        <taxon>Pseudomonadati</taxon>
        <taxon>Pseudomonadota</taxon>
        <taxon>Alphaproteobacteria</taxon>
        <taxon>Sphingomonadales</taxon>
        <taxon>Sphingomonadaceae</taxon>
        <taxon>Sphingobium</taxon>
    </lineage>
</organism>
<feature type="region of interest" description="Disordered" evidence="4">
    <location>
        <begin position="597"/>
        <end position="623"/>
    </location>
</feature>
<feature type="transmembrane region" description="Helical" evidence="5">
    <location>
        <begin position="509"/>
        <end position="530"/>
    </location>
</feature>
<keyword evidence="5" id="KW-0472">Membrane</keyword>
<comment type="similarity">
    <text evidence="1">Belongs to the glycosyltransferase 2 family.</text>
</comment>
<accession>A0A085K347</accession>